<sequence>MDLPVEEWQSHVHRRWLQLQPSVQTSFSRTDADALWEIVLHCSALLQPEDEELLQRLAEGYTVEKDPDAYLFYKEEGNREFQKKAYKAAAILYSKGTCHAKPNTQEMSLCFANRSAAFFHLAQYETCLEDIGRAQMHGYPEGLWPKLMLRKAECLMALGRRQEAALTLCDLEQNVSAQQAGTEALQRRLSHLKIRVQEDPDPAQAHPISLAQTSKEACPKAKNNWIPNASSSVSLCSDPSRGRYLVATEDILPGELLVKEEAFVSVLNPGETSWLRSDPGAKWNCRVTTGDLHCHRCLKPVWATIPCQGCSYARYCSQQCMQQAWECYHRTECSLGGTLLALGVFCHVALRTVLLAGLEVVGKLVKTFQGTVNAQGRTPVETPDVPAILRRDQTNSLSKMPIPGCDKDGTYQSAYYALFHLLPHTKKHSPEHKFLCGLSVLALCKKLGEAAQPSPWATQGPCEPKAEMSGPSAWAVAMLRHVLQLHCNAQGVTALQETASEGDLITERRQVRLATGFFPVISLLNHSCRPNTSLSFRGSVGIIQASRLIAQGEEILHCYGPHECRMDVTTRQQKLRSQYFFDCHCQACQNEEVCPVSTAPKPSGFRCPSCKAALQGDDFLCCDNRTCTASASRAQLEHQVQDLQQQVKAALELLRDDRSAQAIQLLLGCQQDAENFLSSEHMLMGEIEDHLAQAYASLGDWSRSAAHLQKSLLVVEARHGPASVELGHELFKLAQVLFNGFAVSKALCAIEKAEKVLSIHYDPENEQMQELQQMKACLLELPGLPEGPTHGHVGK</sequence>
<dbReference type="InterPro" id="IPR002893">
    <property type="entry name" value="Znf_MYND"/>
</dbReference>
<dbReference type="Proteomes" id="UP000002280">
    <property type="component" value="Chromosome 2"/>
</dbReference>
<dbReference type="GO" id="GO:0007507">
    <property type="term" value="P:heart development"/>
    <property type="evidence" value="ECO:0000318"/>
    <property type="project" value="GO_Central"/>
</dbReference>
<keyword evidence="20" id="KW-1185">Reference proteome</keyword>
<dbReference type="OMA" id="FDCTCPA"/>
<dbReference type="InterPro" id="IPR011990">
    <property type="entry name" value="TPR-like_helical_dom_sf"/>
</dbReference>
<evidence type="ECO:0000259" key="17">
    <source>
        <dbReference type="PROSITE" id="PS50280"/>
    </source>
</evidence>
<dbReference type="InterPro" id="IPR052097">
    <property type="entry name" value="SET-MYND_domain_protein"/>
</dbReference>
<evidence type="ECO:0000256" key="12">
    <source>
        <dbReference type="ARBA" id="ARBA00093423"/>
    </source>
</evidence>
<keyword evidence="9" id="KW-0862">Zinc</keyword>
<evidence type="ECO:0000256" key="13">
    <source>
        <dbReference type="ARBA" id="ARBA00093635"/>
    </source>
</evidence>
<evidence type="ECO:0000259" key="18">
    <source>
        <dbReference type="PROSITE" id="PS50865"/>
    </source>
</evidence>
<reference evidence="19" key="3">
    <citation type="submission" date="2025-09" db="UniProtKB">
        <authorList>
            <consortium name="Ensembl"/>
        </authorList>
    </citation>
    <scope>IDENTIFICATION</scope>
</reference>
<dbReference type="GO" id="GO:0042826">
    <property type="term" value="F:histone deacetylase binding"/>
    <property type="evidence" value="ECO:0000318"/>
    <property type="project" value="GO_Central"/>
</dbReference>
<protein>
    <recommendedName>
        <fullName evidence="13">Protein-lysine N-methyltransferase SMYD4</fullName>
    </recommendedName>
    <alternativeName>
        <fullName evidence="14">SET and MYND domain-containing protein 4</fullName>
    </alternativeName>
</protein>
<comment type="function">
    <text evidence="12">Protein-lysine N-methyltransferase. Monomethylates PRMT5, modulating its transcriptional activity. May also act as a histone methyltransferase. Plays a critical role in cardiac development. Acts as a key epigenetic regulator of gene expression during cardiac development via its dual activities as a methyltransferase and negative regulator of HDAC1.</text>
</comment>
<evidence type="ECO:0000256" key="15">
    <source>
        <dbReference type="PROSITE-ProRule" id="PRU00134"/>
    </source>
</evidence>
<dbReference type="PANTHER" id="PTHR46165">
    <property type="entry name" value="SET AND MYND DOMAIN-CONTAINING PROTEIN 4"/>
    <property type="match status" value="1"/>
</dbReference>
<evidence type="ECO:0000256" key="7">
    <source>
        <dbReference type="ARBA" id="ARBA00022723"/>
    </source>
</evidence>
<dbReference type="PANTHER" id="PTHR46165:SF2">
    <property type="entry name" value="SET AND MYND DOMAIN-CONTAINING PROTEIN 4"/>
    <property type="match status" value="1"/>
</dbReference>
<dbReference type="GO" id="GO:0016279">
    <property type="term" value="F:protein-lysine N-methyltransferase activity"/>
    <property type="evidence" value="ECO:0007669"/>
    <property type="project" value="Ensembl"/>
</dbReference>
<gene>
    <name evidence="19" type="primary">SMYD4</name>
</gene>
<keyword evidence="3" id="KW-0963">Cytoplasm</keyword>
<dbReference type="GO" id="GO:0005737">
    <property type="term" value="C:cytoplasm"/>
    <property type="evidence" value="ECO:0000318"/>
    <property type="project" value="GO_Central"/>
</dbReference>
<dbReference type="KEGG" id="mdo:100018348"/>
<evidence type="ECO:0000256" key="1">
    <source>
        <dbReference type="ARBA" id="ARBA00004123"/>
    </source>
</evidence>
<evidence type="ECO:0000256" key="4">
    <source>
        <dbReference type="ARBA" id="ARBA00022603"/>
    </source>
</evidence>
<name>F6ZF19_MONDO</name>
<keyword evidence="16" id="KW-0175">Coiled coil</keyword>
<accession>F6ZF19</accession>
<dbReference type="SUPFAM" id="SSF48452">
    <property type="entry name" value="TPR-like"/>
    <property type="match status" value="1"/>
</dbReference>
<dbReference type="Gene3D" id="2.170.270.10">
    <property type="entry name" value="SET domain"/>
    <property type="match status" value="1"/>
</dbReference>
<keyword evidence="8 15" id="KW-0863">Zinc-finger</keyword>
<evidence type="ECO:0000256" key="11">
    <source>
        <dbReference type="ARBA" id="ARBA00048985"/>
    </source>
</evidence>
<dbReference type="CDD" id="cd10536">
    <property type="entry name" value="SET_SMYD4"/>
    <property type="match status" value="1"/>
</dbReference>
<keyword evidence="4" id="KW-0489">Methyltransferase</keyword>
<dbReference type="InterPro" id="IPR001214">
    <property type="entry name" value="SET_dom"/>
</dbReference>
<evidence type="ECO:0000256" key="10">
    <source>
        <dbReference type="ARBA" id="ARBA00023242"/>
    </source>
</evidence>
<dbReference type="PROSITE" id="PS50280">
    <property type="entry name" value="SET"/>
    <property type="match status" value="1"/>
</dbReference>
<feature type="domain" description="MYND-type" evidence="18">
    <location>
        <begin position="294"/>
        <end position="333"/>
    </location>
</feature>
<organism evidence="19 20">
    <name type="scientific">Monodelphis domestica</name>
    <name type="common">Gray short-tailed opossum</name>
    <dbReference type="NCBI Taxonomy" id="13616"/>
    <lineage>
        <taxon>Eukaryota</taxon>
        <taxon>Metazoa</taxon>
        <taxon>Chordata</taxon>
        <taxon>Craniata</taxon>
        <taxon>Vertebrata</taxon>
        <taxon>Euteleostomi</taxon>
        <taxon>Mammalia</taxon>
        <taxon>Metatheria</taxon>
        <taxon>Didelphimorphia</taxon>
        <taxon>Didelphidae</taxon>
        <taxon>Monodelphis</taxon>
    </lineage>
</organism>
<dbReference type="Pfam" id="PF01753">
    <property type="entry name" value="zf-MYND"/>
    <property type="match status" value="1"/>
</dbReference>
<reference evidence="19 20" key="1">
    <citation type="journal article" date="2007" name="Nature">
        <title>Genome of the marsupial Monodelphis domestica reveals innovation in non-coding sequences.</title>
        <authorList>
            <person name="Mikkelsen T.S."/>
            <person name="Wakefield M.J."/>
            <person name="Aken B."/>
            <person name="Amemiya C.T."/>
            <person name="Chang J.L."/>
            <person name="Duke S."/>
            <person name="Garber M."/>
            <person name="Gentles A.J."/>
            <person name="Goodstadt L."/>
            <person name="Heger A."/>
            <person name="Jurka J."/>
            <person name="Kamal M."/>
            <person name="Mauceli E."/>
            <person name="Searle S.M."/>
            <person name="Sharpe T."/>
            <person name="Baker M.L."/>
            <person name="Batzer M.A."/>
            <person name="Benos P.V."/>
            <person name="Belov K."/>
            <person name="Clamp M."/>
            <person name="Cook A."/>
            <person name="Cuff J."/>
            <person name="Das R."/>
            <person name="Davidow L."/>
            <person name="Deakin J.E."/>
            <person name="Fazzari M.J."/>
            <person name="Glass J.L."/>
            <person name="Grabherr M."/>
            <person name="Greally J.M."/>
            <person name="Gu W."/>
            <person name="Hore T.A."/>
            <person name="Huttley G.A."/>
            <person name="Kleber M."/>
            <person name="Jirtle R.L."/>
            <person name="Koina E."/>
            <person name="Lee J.T."/>
            <person name="Mahony S."/>
            <person name="Marra M.A."/>
            <person name="Miller R.D."/>
            <person name="Nicholls R.D."/>
            <person name="Oda M."/>
            <person name="Papenfuss A.T."/>
            <person name="Parra Z.E."/>
            <person name="Pollock D.D."/>
            <person name="Ray D.A."/>
            <person name="Schein J.E."/>
            <person name="Speed T.P."/>
            <person name="Thompson K."/>
            <person name="VandeBerg J.L."/>
            <person name="Wade C.M."/>
            <person name="Walker J.A."/>
            <person name="Waters P.D."/>
            <person name="Webber C."/>
            <person name="Weidman J.R."/>
            <person name="Xie X."/>
            <person name="Zody M.C."/>
            <person name="Baldwin J."/>
            <person name="Abdouelleil A."/>
            <person name="Abdulkadir J."/>
            <person name="Abebe A."/>
            <person name="Abera B."/>
            <person name="Abreu J."/>
            <person name="Acer S.C."/>
            <person name="Aftuck L."/>
            <person name="Alexander A."/>
            <person name="An P."/>
            <person name="Anderson E."/>
            <person name="Anderson S."/>
            <person name="Arachi H."/>
            <person name="Azer M."/>
            <person name="Bachantsang P."/>
            <person name="Barry A."/>
            <person name="Bayul T."/>
            <person name="Berlin A."/>
            <person name="Bessette D."/>
            <person name="Bloom T."/>
            <person name="Bloom T."/>
            <person name="Boguslavskiy L."/>
            <person name="Bonnet C."/>
            <person name="Boukhgalter B."/>
            <person name="Bourzgui I."/>
            <person name="Brown A."/>
            <person name="Cahill P."/>
            <person name="Channer S."/>
            <person name="Cheshatsang Y."/>
            <person name="Chuda L."/>
            <person name="Citroen M."/>
            <person name="Collymore A."/>
            <person name="Cooke P."/>
            <person name="Costello M."/>
            <person name="D'Aco K."/>
            <person name="Daza R."/>
            <person name="De Haan G."/>
            <person name="DeGray S."/>
            <person name="DeMaso C."/>
            <person name="Dhargay N."/>
            <person name="Dooley K."/>
            <person name="Dooley E."/>
            <person name="Doricent M."/>
            <person name="Dorje P."/>
            <person name="Dorjee K."/>
            <person name="Dupes A."/>
            <person name="Elong R."/>
            <person name="Falk J."/>
            <person name="Farina A."/>
            <person name="Faro S."/>
            <person name="Ferguson D."/>
            <person name="Fisher S."/>
            <person name="Foley C.D."/>
            <person name="Franke A."/>
            <person name="Friedrich D."/>
            <person name="Gadbois L."/>
            <person name="Gearin G."/>
            <person name="Gearin C.R."/>
            <person name="Giannoukos G."/>
            <person name="Goode T."/>
            <person name="Graham J."/>
            <person name="Grandbois E."/>
            <person name="Grewal S."/>
            <person name="Gyaltsen K."/>
            <person name="Hafez N."/>
            <person name="Hagos B."/>
            <person name="Hall J."/>
            <person name="Henson C."/>
            <person name="Hollinger A."/>
            <person name="Honan T."/>
            <person name="Huard M.D."/>
            <person name="Hughes L."/>
            <person name="Hurhula B."/>
            <person name="Husby M.E."/>
            <person name="Kamat A."/>
            <person name="Kanga B."/>
            <person name="Kashin S."/>
            <person name="Khazanovich D."/>
            <person name="Kisner P."/>
            <person name="Lance K."/>
            <person name="Lara M."/>
            <person name="Lee W."/>
            <person name="Lennon N."/>
            <person name="Letendre F."/>
            <person name="LeVine R."/>
            <person name="Lipovsky A."/>
            <person name="Liu X."/>
            <person name="Liu J."/>
            <person name="Liu S."/>
            <person name="Lokyitsang T."/>
            <person name="Lokyitsang Y."/>
            <person name="Lubonja R."/>
            <person name="Lui A."/>
            <person name="MacDonald P."/>
            <person name="Magnisalis V."/>
            <person name="Maru K."/>
            <person name="Matthews C."/>
            <person name="McCusker W."/>
            <person name="McDonough S."/>
            <person name="Mehta T."/>
            <person name="Meldrim J."/>
            <person name="Meneus L."/>
            <person name="Mihai O."/>
            <person name="Mihalev A."/>
            <person name="Mihova T."/>
            <person name="Mittelman R."/>
            <person name="Mlenga V."/>
            <person name="Montmayeur A."/>
            <person name="Mulrain L."/>
            <person name="Navidi A."/>
            <person name="Naylor J."/>
            <person name="Negash T."/>
            <person name="Nguyen T."/>
            <person name="Nguyen N."/>
            <person name="Nicol R."/>
            <person name="Norbu C."/>
            <person name="Norbu N."/>
            <person name="Novod N."/>
            <person name="O'Neill B."/>
            <person name="Osman S."/>
            <person name="Markiewicz E."/>
            <person name="Oyono O.L."/>
            <person name="Patti C."/>
            <person name="Phunkhang P."/>
            <person name="Pierre F."/>
            <person name="Priest M."/>
            <person name="Raghuraman S."/>
            <person name="Rege F."/>
            <person name="Reyes R."/>
            <person name="Rise C."/>
            <person name="Rogov P."/>
            <person name="Ross K."/>
            <person name="Ryan E."/>
            <person name="Settipalli S."/>
            <person name="Shea T."/>
            <person name="Sherpa N."/>
            <person name="Shi L."/>
            <person name="Shih D."/>
            <person name="Sparrow T."/>
            <person name="Spaulding J."/>
            <person name="Stalker J."/>
            <person name="Stange-Thomann N."/>
            <person name="Stavropoulos S."/>
            <person name="Stone C."/>
            <person name="Strader C."/>
            <person name="Tesfaye S."/>
            <person name="Thomson T."/>
            <person name="Thoulutsang Y."/>
            <person name="Thoulutsang D."/>
            <person name="Topham K."/>
            <person name="Topping I."/>
            <person name="Tsamla T."/>
            <person name="Vassiliev H."/>
            <person name="Vo A."/>
            <person name="Wangchuk T."/>
            <person name="Wangdi T."/>
            <person name="Weiand M."/>
            <person name="Wilkinson J."/>
            <person name="Wilson A."/>
            <person name="Yadav S."/>
            <person name="Young G."/>
            <person name="Yu Q."/>
            <person name="Zembek L."/>
            <person name="Zhong D."/>
            <person name="Zimmer A."/>
            <person name="Zwirko Z."/>
            <person name="Jaffe D.B."/>
            <person name="Alvarez P."/>
            <person name="Brockman W."/>
            <person name="Butler J."/>
            <person name="Chin C."/>
            <person name="Gnerre S."/>
            <person name="MacCallum I."/>
            <person name="Graves J.A."/>
            <person name="Ponting C.P."/>
            <person name="Breen M."/>
            <person name="Samollow P.B."/>
            <person name="Lander E.S."/>
            <person name="Lindblad-Toh K."/>
        </authorList>
    </citation>
    <scope>NUCLEOTIDE SEQUENCE [LARGE SCALE GENOMIC DNA]</scope>
</reference>
<keyword evidence="7" id="KW-0479">Metal-binding</keyword>
<feature type="domain" description="SET" evidence="17">
    <location>
        <begin position="231"/>
        <end position="560"/>
    </location>
</feature>
<dbReference type="GeneID" id="100018348"/>
<dbReference type="STRING" id="13616.ENSMODP00000013204"/>
<evidence type="ECO:0000256" key="5">
    <source>
        <dbReference type="ARBA" id="ARBA00022679"/>
    </source>
</evidence>
<dbReference type="GO" id="GO:0008270">
    <property type="term" value="F:zinc ion binding"/>
    <property type="evidence" value="ECO:0007669"/>
    <property type="project" value="UniProtKB-KW"/>
</dbReference>
<dbReference type="OrthoDB" id="62495at2759"/>
<keyword evidence="5" id="KW-0808">Transferase</keyword>
<dbReference type="InterPro" id="IPR046341">
    <property type="entry name" value="SET_dom_sf"/>
</dbReference>
<dbReference type="AlphaFoldDB" id="F6ZF19"/>
<keyword evidence="10" id="KW-0539">Nucleus</keyword>
<evidence type="ECO:0000256" key="16">
    <source>
        <dbReference type="SAM" id="Coils"/>
    </source>
</evidence>
<evidence type="ECO:0000256" key="6">
    <source>
        <dbReference type="ARBA" id="ARBA00022691"/>
    </source>
</evidence>
<evidence type="ECO:0000256" key="9">
    <source>
        <dbReference type="ARBA" id="ARBA00022833"/>
    </source>
</evidence>
<dbReference type="Ensembl" id="ENSMODT00000013446.3">
    <property type="protein sequence ID" value="ENSMODP00000013204.2"/>
    <property type="gene ID" value="ENSMODG00000010537.3"/>
</dbReference>
<evidence type="ECO:0000313" key="19">
    <source>
        <dbReference type="Ensembl" id="ENSMODP00000013204.2"/>
    </source>
</evidence>
<dbReference type="CTD" id="114826"/>
<dbReference type="GO" id="GO:0032259">
    <property type="term" value="P:methylation"/>
    <property type="evidence" value="ECO:0007669"/>
    <property type="project" value="UniProtKB-KW"/>
</dbReference>
<dbReference type="Pfam" id="PF00856">
    <property type="entry name" value="SET"/>
    <property type="match status" value="1"/>
</dbReference>
<evidence type="ECO:0000256" key="2">
    <source>
        <dbReference type="ARBA" id="ARBA00004496"/>
    </source>
</evidence>
<feature type="coiled-coil region" evidence="16">
    <location>
        <begin position="633"/>
        <end position="660"/>
    </location>
</feature>
<comment type="subcellular location">
    <subcellularLocation>
        <location evidence="2">Cytoplasm</location>
    </subcellularLocation>
    <subcellularLocation>
        <location evidence="1">Nucleus</location>
    </subcellularLocation>
</comment>
<comment type="catalytic activity">
    <reaction evidence="11">
        <text>L-lysyl-[protein] + S-adenosyl-L-methionine = N(6)-methyl-L-lysyl-[protein] + S-adenosyl-L-homocysteine + H(+)</text>
        <dbReference type="Rhea" id="RHEA:51736"/>
        <dbReference type="Rhea" id="RHEA-COMP:9752"/>
        <dbReference type="Rhea" id="RHEA-COMP:13053"/>
        <dbReference type="ChEBI" id="CHEBI:15378"/>
        <dbReference type="ChEBI" id="CHEBI:29969"/>
        <dbReference type="ChEBI" id="CHEBI:57856"/>
        <dbReference type="ChEBI" id="CHEBI:59789"/>
        <dbReference type="ChEBI" id="CHEBI:61929"/>
    </reaction>
</comment>
<dbReference type="GeneTree" id="ENSGT00730000111079"/>
<dbReference type="GO" id="GO:0005634">
    <property type="term" value="C:nucleus"/>
    <property type="evidence" value="ECO:0000318"/>
    <property type="project" value="GO_Central"/>
</dbReference>
<dbReference type="InterPro" id="IPR044421">
    <property type="entry name" value="SMYD4_SET"/>
</dbReference>
<dbReference type="Bgee" id="ENSMODG00000010537">
    <property type="expression patterns" value="Expressed in cerebellum and 18 other cell types or tissues"/>
</dbReference>
<dbReference type="FunCoup" id="F6ZF19">
    <property type="interactions" value="2289"/>
</dbReference>
<dbReference type="HOGENOM" id="CLU_021727_0_0_1"/>
<dbReference type="Gene3D" id="1.25.40.10">
    <property type="entry name" value="Tetratricopeptide repeat domain"/>
    <property type="match status" value="2"/>
</dbReference>
<evidence type="ECO:0000256" key="14">
    <source>
        <dbReference type="ARBA" id="ARBA00093680"/>
    </source>
</evidence>
<proteinExistence type="predicted"/>
<evidence type="ECO:0000256" key="3">
    <source>
        <dbReference type="ARBA" id="ARBA00022490"/>
    </source>
</evidence>
<dbReference type="PROSITE" id="PS50865">
    <property type="entry name" value="ZF_MYND_2"/>
    <property type="match status" value="1"/>
</dbReference>
<keyword evidence="6" id="KW-0949">S-adenosyl-L-methionine</keyword>
<dbReference type="eggNOG" id="KOG2084">
    <property type="taxonomic scope" value="Eukaryota"/>
</dbReference>
<dbReference type="SUPFAM" id="SSF144232">
    <property type="entry name" value="HIT/MYND zinc finger-like"/>
    <property type="match status" value="1"/>
</dbReference>
<dbReference type="SUPFAM" id="SSF82199">
    <property type="entry name" value="SET domain"/>
    <property type="match status" value="1"/>
</dbReference>
<evidence type="ECO:0000256" key="8">
    <source>
        <dbReference type="ARBA" id="ARBA00022771"/>
    </source>
</evidence>
<dbReference type="InParanoid" id="F6ZF19"/>
<reference evidence="19" key="2">
    <citation type="submission" date="2025-08" db="UniProtKB">
        <authorList>
            <consortium name="Ensembl"/>
        </authorList>
    </citation>
    <scope>IDENTIFICATION</scope>
</reference>
<evidence type="ECO:0000313" key="20">
    <source>
        <dbReference type="Proteomes" id="UP000002280"/>
    </source>
</evidence>